<dbReference type="RefSeq" id="WP_162124906.1">
    <property type="nucleotide sequence ID" value="NZ_PDWK01000051.1"/>
</dbReference>
<keyword evidence="1" id="KW-1133">Transmembrane helix</keyword>
<evidence type="ECO:0000256" key="1">
    <source>
        <dbReference type="SAM" id="Phobius"/>
    </source>
</evidence>
<protein>
    <submittedName>
        <fullName evidence="2">Uncharacterized protein</fullName>
    </submittedName>
</protein>
<evidence type="ECO:0000313" key="2">
    <source>
        <dbReference type="EMBL" id="KAF1688394.1"/>
    </source>
</evidence>
<dbReference type="EMBL" id="PDWK01000051">
    <property type="protein sequence ID" value="KAF1688394.1"/>
    <property type="molecule type" value="Genomic_DNA"/>
</dbReference>
<proteinExistence type="predicted"/>
<accession>A0A921NSU8</accession>
<keyword evidence="3" id="KW-1185">Reference proteome</keyword>
<reference evidence="2" key="1">
    <citation type="submission" date="2017-10" db="EMBL/GenBank/DDBJ databases">
        <title>Whole genome sequencing of members of genus Pseudoxanthomonas.</title>
        <authorList>
            <person name="Kumar S."/>
            <person name="Bansal K."/>
            <person name="Kaur A."/>
            <person name="Patil P."/>
            <person name="Sharma S."/>
            <person name="Patil P.B."/>
        </authorList>
    </citation>
    <scope>NUCLEOTIDE SEQUENCE</scope>
    <source>
        <strain evidence="2">DSM 22914</strain>
    </source>
</reference>
<organism evidence="2 3">
    <name type="scientific">Pseudoxanthomonas taiwanensis</name>
    <dbReference type="NCBI Taxonomy" id="176598"/>
    <lineage>
        <taxon>Bacteria</taxon>
        <taxon>Pseudomonadati</taxon>
        <taxon>Pseudomonadota</taxon>
        <taxon>Gammaproteobacteria</taxon>
        <taxon>Lysobacterales</taxon>
        <taxon>Lysobacteraceae</taxon>
        <taxon>Pseudoxanthomonas</taxon>
    </lineage>
</organism>
<sequence>MDALVPLIVAITGLPALGVAAWFARGGPGHSPGMALRWALLGAVVLLGALGLYWAGGSRAHVAGVLVAMAIAVNALFASMVLHLRRDRK</sequence>
<dbReference type="OrthoDB" id="5986400at2"/>
<comment type="caution">
    <text evidence="2">The sequence shown here is derived from an EMBL/GenBank/DDBJ whole genome shotgun (WGS) entry which is preliminary data.</text>
</comment>
<feature type="transmembrane region" description="Helical" evidence="1">
    <location>
        <begin position="36"/>
        <end position="56"/>
    </location>
</feature>
<dbReference type="Proteomes" id="UP000717981">
    <property type="component" value="Unassembled WGS sequence"/>
</dbReference>
<dbReference type="AlphaFoldDB" id="A0A921NSU8"/>
<evidence type="ECO:0000313" key="3">
    <source>
        <dbReference type="Proteomes" id="UP000717981"/>
    </source>
</evidence>
<gene>
    <name evidence="2" type="ORF">CR938_10180</name>
</gene>
<keyword evidence="1" id="KW-0472">Membrane</keyword>
<feature type="transmembrane region" description="Helical" evidence="1">
    <location>
        <begin position="6"/>
        <end position="24"/>
    </location>
</feature>
<feature type="transmembrane region" description="Helical" evidence="1">
    <location>
        <begin position="62"/>
        <end position="84"/>
    </location>
</feature>
<keyword evidence="1" id="KW-0812">Transmembrane</keyword>
<name>A0A921NSU8_9GAMM</name>